<name>A0A3P3EKT0_9BURK</name>
<comment type="caution">
    <text evidence="2">The sequence shown here is derived from an EMBL/GenBank/DDBJ whole genome shotgun (WGS) entry which is preliminary data.</text>
</comment>
<dbReference type="EMBL" id="RXFQ01000012">
    <property type="protein sequence ID" value="RSZ32876.1"/>
    <property type="molecule type" value="Genomic_DNA"/>
</dbReference>
<organism evidence="2 5">
    <name type="scientific">Variovorax beijingensis</name>
    <dbReference type="NCBI Taxonomy" id="2496117"/>
    <lineage>
        <taxon>Bacteria</taxon>
        <taxon>Pseudomonadati</taxon>
        <taxon>Pseudomonadota</taxon>
        <taxon>Betaproteobacteria</taxon>
        <taxon>Burkholderiales</taxon>
        <taxon>Comamonadaceae</taxon>
        <taxon>Variovorax</taxon>
    </lineage>
</organism>
<proteinExistence type="predicted"/>
<reference evidence="2 5" key="1">
    <citation type="submission" date="2018-11" db="EMBL/GenBank/DDBJ databases">
        <title>The genome of Variovorax sp T529.</title>
        <authorList>
            <person name="Gao J."/>
        </authorList>
    </citation>
    <scope>NUCLEOTIDE SEQUENCE [LARGE SCALE GENOMIC DNA]</scope>
    <source>
        <strain evidence="2 5">T529</strain>
    </source>
</reference>
<protein>
    <submittedName>
        <fullName evidence="2">DUF3883 domain-containing protein</fullName>
    </submittedName>
</protein>
<gene>
    <name evidence="2" type="ORF">EH244_19720</name>
    <name evidence="3" type="ORF">EJO66_20745</name>
</gene>
<dbReference type="RefSeq" id="WP_124960048.1">
    <property type="nucleotide sequence ID" value="NZ_RQXU01000011.1"/>
</dbReference>
<dbReference type="Proteomes" id="UP000271590">
    <property type="component" value="Unassembled WGS sequence"/>
</dbReference>
<evidence type="ECO:0000313" key="4">
    <source>
        <dbReference type="Proteomes" id="UP000271137"/>
    </source>
</evidence>
<dbReference type="EMBL" id="RQXU01000011">
    <property type="protein sequence ID" value="RRH86831.1"/>
    <property type="molecule type" value="Genomic_DNA"/>
</dbReference>
<evidence type="ECO:0000313" key="2">
    <source>
        <dbReference type="EMBL" id="RRH86831.1"/>
    </source>
</evidence>
<sequence length="308" mass="33533">MDKEVDPKVLAVIDEMRLSGPRLTPVEIVAKMGVFDAREKPFDHAWLATGDNVIATIWAEFVNIGDGGRWFCLESLDTQHRVGGGVRSPQQIQRAKDRRALLKRTVDAGQGFRAVLQTNRVAIAELESNKSAKVSTRVRDDAEWHVASWDSDQQLAILVRGARGWVPGEADIQAAKARGSVPVAAAGDPAAAAAERSASREEVQAAAMDYVMRHFKGYGYNAEDVSSQKLGYDLEVSNAKGAKLLRVVVKGTSTGVPSFRLTSEERASSAREPLWRLLVVADAIGTAAQHKIYKPSEMEQAPGFEPLD</sequence>
<evidence type="ECO:0000313" key="3">
    <source>
        <dbReference type="EMBL" id="RSZ32876.1"/>
    </source>
</evidence>
<feature type="domain" description="Protein NO VEIN C-terminal" evidence="1">
    <location>
        <begin position="205"/>
        <end position="288"/>
    </location>
</feature>
<evidence type="ECO:0000313" key="5">
    <source>
        <dbReference type="Proteomes" id="UP000271590"/>
    </source>
</evidence>
<dbReference type="Pfam" id="PF13020">
    <property type="entry name" value="NOV_C"/>
    <property type="match status" value="1"/>
</dbReference>
<dbReference type="Proteomes" id="UP000271137">
    <property type="component" value="Unassembled WGS sequence"/>
</dbReference>
<reference evidence="3 4" key="2">
    <citation type="submission" date="2018-12" db="EMBL/GenBank/DDBJ databases">
        <title>The genome sequences of strain 502.</title>
        <authorList>
            <person name="Gao J."/>
            <person name="Sun J."/>
        </authorList>
    </citation>
    <scope>NUCLEOTIDE SEQUENCE [LARGE SCALE GENOMIC DNA]</scope>
    <source>
        <strain evidence="3 4">502</strain>
    </source>
</reference>
<evidence type="ECO:0000259" key="1">
    <source>
        <dbReference type="Pfam" id="PF13020"/>
    </source>
</evidence>
<keyword evidence="4" id="KW-1185">Reference proteome</keyword>
<dbReference type="InterPro" id="IPR024975">
    <property type="entry name" value="NOV_C"/>
</dbReference>
<accession>A0A3P3EKT0</accession>
<dbReference type="AlphaFoldDB" id="A0A3P3EKT0"/>